<feature type="region of interest" description="Disordered" evidence="1">
    <location>
        <begin position="17"/>
        <end position="68"/>
    </location>
</feature>
<dbReference type="AlphaFoldDB" id="A0A916TCE9"/>
<proteinExistence type="predicted"/>
<comment type="caution">
    <text evidence="2">The sequence shown here is derived from an EMBL/GenBank/DDBJ whole genome shotgun (WGS) entry which is preliminary data.</text>
</comment>
<evidence type="ECO:0000313" key="2">
    <source>
        <dbReference type="EMBL" id="GGB39965.1"/>
    </source>
</evidence>
<reference evidence="2" key="2">
    <citation type="submission" date="2020-09" db="EMBL/GenBank/DDBJ databases">
        <authorList>
            <person name="Sun Q."/>
            <person name="Zhou Y."/>
        </authorList>
    </citation>
    <scope>NUCLEOTIDE SEQUENCE</scope>
    <source>
        <strain evidence="2">CGMCC 1.12827</strain>
    </source>
</reference>
<feature type="compositionally biased region" description="Basic residues" evidence="1">
    <location>
        <begin position="49"/>
        <end position="59"/>
    </location>
</feature>
<dbReference type="EMBL" id="BMGC01000024">
    <property type="protein sequence ID" value="GGB39965.1"/>
    <property type="molecule type" value="Genomic_DNA"/>
</dbReference>
<dbReference type="Proteomes" id="UP000621454">
    <property type="component" value="Unassembled WGS sequence"/>
</dbReference>
<name>A0A916TCE9_9ACTN</name>
<evidence type="ECO:0000313" key="3">
    <source>
        <dbReference type="Proteomes" id="UP000621454"/>
    </source>
</evidence>
<sequence>MSARNSSVVMLVDSVTDCGKCRARTEPTESTADEREAKIDRNDDVHRQSGQRRASRHGKHETEECQSGVDAGVELQRLRVIDGGHPVGIEFFDHITDSGEHRGHNEVPHEQWRRPRRHARHGNEEDPRHTGFGQIRQHQNTPRIEPAKQSREHRRNEGQSFLPRPYDREPDKWKHTHRDETIRAPVDDPAAEDGKQ</sequence>
<gene>
    <name evidence="2" type="ORF">GCM10011489_29490</name>
</gene>
<feature type="compositionally biased region" description="Basic and acidic residues" evidence="1">
    <location>
        <begin position="165"/>
        <end position="196"/>
    </location>
</feature>
<feature type="compositionally biased region" description="Basic and acidic residues" evidence="1">
    <location>
        <begin position="145"/>
        <end position="157"/>
    </location>
</feature>
<protein>
    <submittedName>
        <fullName evidence="2">Uncharacterized protein</fullName>
    </submittedName>
</protein>
<accession>A0A916TCE9</accession>
<feature type="compositionally biased region" description="Basic and acidic residues" evidence="1">
    <location>
        <begin position="19"/>
        <end position="47"/>
    </location>
</feature>
<feature type="region of interest" description="Disordered" evidence="1">
    <location>
        <begin position="96"/>
        <end position="196"/>
    </location>
</feature>
<reference evidence="2" key="1">
    <citation type="journal article" date="2014" name="Int. J. Syst. Evol. Microbiol.">
        <title>Complete genome sequence of Corynebacterium casei LMG S-19264T (=DSM 44701T), isolated from a smear-ripened cheese.</title>
        <authorList>
            <consortium name="US DOE Joint Genome Institute (JGI-PGF)"/>
            <person name="Walter F."/>
            <person name="Albersmeier A."/>
            <person name="Kalinowski J."/>
            <person name="Ruckert C."/>
        </authorList>
    </citation>
    <scope>NUCLEOTIDE SEQUENCE</scope>
    <source>
        <strain evidence="2">CGMCC 1.12827</strain>
    </source>
</reference>
<organism evidence="2 3">
    <name type="scientific">Gordonia jinhuaensis</name>
    <dbReference type="NCBI Taxonomy" id="1517702"/>
    <lineage>
        <taxon>Bacteria</taxon>
        <taxon>Bacillati</taxon>
        <taxon>Actinomycetota</taxon>
        <taxon>Actinomycetes</taxon>
        <taxon>Mycobacteriales</taxon>
        <taxon>Gordoniaceae</taxon>
        <taxon>Gordonia</taxon>
    </lineage>
</organism>
<evidence type="ECO:0000256" key="1">
    <source>
        <dbReference type="SAM" id="MobiDB-lite"/>
    </source>
</evidence>
<feature type="compositionally biased region" description="Basic and acidic residues" evidence="1">
    <location>
        <begin position="96"/>
        <end position="113"/>
    </location>
</feature>
<keyword evidence="3" id="KW-1185">Reference proteome</keyword>